<dbReference type="PATRIC" id="fig|316.110.peg.4778"/>
<evidence type="ECO:0000313" key="2">
    <source>
        <dbReference type="Proteomes" id="UP000032439"/>
    </source>
</evidence>
<proteinExistence type="predicted"/>
<comment type="caution">
    <text evidence="1">The sequence shown here is derived from an EMBL/GenBank/DDBJ whole genome shotgun (WGS) entry which is preliminary data.</text>
</comment>
<dbReference type="RefSeq" id="WP_044314987.1">
    <property type="nucleotide sequence ID" value="NZ_JAAMQZ010000045.1"/>
</dbReference>
<accession>A0A0D7E5E2</accession>
<reference evidence="1 2" key="1">
    <citation type="submission" date="2014-11" db="EMBL/GenBank/DDBJ databases">
        <title>Genomics and ecophysiology of heterotrophic nitrogen fixing bacteria isolated from estuarine surface water.</title>
        <authorList>
            <person name="Bentzon-Tilia M."/>
            <person name="Severin I."/>
            <person name="Hansen L.H."/>
            <person name="Riemann L."/>
        </authorList>
    </citation>
    <scope>NUCLEOTIDE SEQUENCE [LARGE SCALE GENOMIC DNA]</scope>
    <source>
        <strain evidence="1 2">BAL361</strain>
    </source>
</reference>
<evidence type="ECO:0000313" key="1">
    <source>
        <dbReference type="EMBL" id="KIZ36104.1"/>
    </source>
</evidence>
<name>A0A0D7E5E2_STUST</name>
<dbReference type="EMBL" id="JXXD01000093">
    <property type="protein sequence ID" value="KIZ36104.1"/>
    <property type="molecule type" value="Genomic_DNA"/>
</dbReference>
<dbReference type="PROSITE" id="PS50965">
    <property type="entry name" value="NERD"/>
    <property type="match status" value="1"/>
</dbReference>
<gene>
    <name evidence="1" type="ORF">LO50_10790</name>
</gene>
<organism evidence="1 2">
    <name type="scientific">Stutzerimonas stutzeri</name>
    <name type="common">Pseudomonas stutzeri</name>
    <dbReference type="NCBI Taxonomy" id="316"/>
    <lineage>
        <taxon>Bacteria</taxon>
        <taxon>Pseudomonadati</taxon>
        <taxon>Pseudomonadota</taxon>
        <taxon>Gammaproteobacteria</taxon>
        <taxon>Pseudomonadales</taxon>
        <taxon>Pseudomonadaceae</taxon>
        <taxon>Stutzerimonas</taxon>
    </lineage>
</organism>
<protein>
    <submittedName>
        <fullName evidence="1">Uncharacterized protein</fullName>
    </submittedName>
</protein>
<sequence>MTEFLSLYLPPTIAMAILAGFLHVRLMETPAYRGWWGEYKVNLMLRLCLSGEYTVFANGIYRGKTKGESTQIDHVVVSRYGIFVLETKAYKGKIVYDPLQPDQWLQIVGRRKYRMQSPLLQNYAHVKAVQQVAGVHSQKIHSYAVMAGSADFPNGKPERVYGIWEAVRKIQSYKTPIFSRRHTDDICASLRRRRIRGGYWAGKRHVERLQAQTKGGRKDADQGL</sequence>
<dbReference type="InterPro" id="IPR011528">
    <property type="entry name" value="NERD"/>
</dbReference>
<dbReference type="Pfam" id="PF08378">
    <property type="entry name" value="NERD"/>
    <property type="match status" value="1"/>
</dbReference>
<dbReference type="Proteomes" id="UP000032439">
    <property type="component" value="Unassembled WGS sequence"/>
</dbReference>
<dbReference type="AlphaFoldDB" id="A0A0D7E5E2"/>